<organism evidence="4 5">
    <name type="scientific">Claviceps pusilla</name>
    <dbReference type="NCBI Taxonomy" id="123648"/>
    <lineage>
        <taxon>Eukaryota</taxon>
        <taxon>Fungi</taxon>
        <taxon>Dikarya</taxon>
        <taxon>Ascomycota</taxon>
        <taxon>Pezizomycotina</taxon>
        <taxon>Sordariomycetes</taxon>
        <taxon>Hypocreomycetidae</taxon>
        <taxon>Hypocreales</taxon>
        <taxon>Clavicipitaceae</taxon>
        <taxon>Claviceps</taxon>
    </lineage>
</organism>
<evidence type="ECO:0000256" key="1">
    <source>
        <dbReference type="SAM" id="Coils"/>
    </source>
</evidence>
<feature type="compositionally biased region" description="Low complexity" evidence="2">
    <location>
        <begin position="206"/>
        <end position="220"/>
    </location>
</feature>
<feature type="compositionally biased region" description="Low complexity" evidence="2">
    <location>
        <begin position="378"/>
        <end position="391"/>
    </location>
</feature>
<feature type="region of interest" description="Disordered" evidence="2">
    <location>
        <begin position="372"/>
        <end position="391"/>
    </location>
</feature>
<accession>A0A9P7N9R0</accession>
<protein>
    <submittedName>
        <fullName evidence="4">Uncharacterized protein</fullName>
    </submittedName>
</protein>
<feature type="region of interest" description="Disordered" evidence="2">
    <location>
        <begin position="321"/>
        <end position="358"/>
    </location>
</feature>
<keyword evidence="1" id="KW-0175">Coiled coil</keyword>
<keyword evidence="5" id="KW-1185">Reference proteome</keyword>
<gene>
    <name evidence="4" type="ORF">E4U43_000991</name>
</gene>
<feature type="region of interest" description="Disordered" evidence="2">
    <location>
        <begin position="153"/>
        <end position="250"/>
    </location>
</feature>
<evidence type="ECO:0000313" key="5">
    <source>
        <dbReference type="Proteomes" id="UP000748025"/>
    </source>
</evidence>
<dbReference type="EMBL" id="SRPW01001309">
    <property type="protein sequence ID" value="KAG6002973.1"/>
    <property type="molecule type" value="Genomic_DNA"/>
</dbReference>
<dbReference type="OrthoDB" id="4941035at2759"/>
<feature type="signal peptide" evidence="3">
    <location>
        <begin position="1"/>
        <end position="19"/>
    </location>
</feature>
<reference evidence="4" key="1">
    <citation type="journal article" date="2020" name="bioRxiv">
        <title>Whole genome comparisons of ergot fungi reveals the divergence and evolution of species within the genus Claviceps are the result of varying mechanisms driving genome evolution and host range expansion.</title>
        <authorList>
            <person name="Wyka S.A."/>
            <person name="Mondo S.J."/>
            <person name="Liu M."/>
            <person name="Dettman J."/>
            <person name="Nalam V."/>
            <person name="Broders K.D."/>
        </authorList>
    </citation>
    <scope>NUCLEOTIDE SEQUENCE</scope>
    <source>
        <strain evidence="4">CCC 602</strain>
    </source>
</reference>
<dbReference type="AlphaFoldDB" id="A0A9P7N9R0"/>
<evidence type="ECO:0000313" key="4">
    <source>
        <dbReference type="EMBL" id="KAG6002973.1"/>
    </source>
</evidence>
<name>A0A9P7N9R0_9HYPO</name>
<feature type="chain" id="PRO_5040462846" evidence="3">
    <location>
        <begin position="20"/>
        <end position="503"/>
    </location>
</feature>
<proteinExistence type="predicted"/>
<evidence type="ECO:0000256" key="2">
    <source>
        <dbReference type="SAM" id="MobiDB-lite"/>
    </source>
</evidence>
<sequence>MVQLGNWLILSLNVARAHAHAHAQDGTDIITALQRRNAEGAAPSYASDLGRLHHTVRRARSVIKSRDTSIPVLQSEVESVLAKLQDLERQVQAMMQEQALGAQGEAVSPNQRDCDAENLMYDLGARAAVDANGQVSGHPFFRRNANCTMESAAKGNTQSNTGAAFPSNTTSLSPGTDSTGPPSGSAPGIGEAANSNSVAGAQKPQDGPASDSGSAAASAPKPAPDSAPPSQRKKVVMGGRNGTVSASSQASPAIYTRASIEVHTISDNLVTTTLTRTRKHRLTVHVSASSNHSFTGAVPAASATSQNAMPTPLPSIFVTSTRQKTSNGLPGPDGQAANSKDASRPLEKGSGAPRLDTFRKFASNTNTTDKSLASIVQTPSHSSSLSPTTATLTRQIESATNSLTGHDYPNLTGNATDLPLSTSFPGDGTSSALSSDLPDARSKFAAPKIKFLTMQIIPIPSSTPDDSTSAIVTTTTSYSMPVSANASAYLSPRGFKTVRRRRF</sequence>
<feature type="compositionally biased region" description="Polar residues" evidence="2">
    <location>
        <begin position="153"/>
        <end position="182"/>
    </location>
</feature>
<feature type="coiled-coil region" evidence="1">
    <location>
        <begin position="70"/>
        <end position="97"/>
    </location>
</feature>
<keyword evidence="3" id="KW-0732">Signal</keyword>
<evidence type="ECO:0000256" key="3">
    <source>
        <dbReference type="SAM" id="SignalP"/>
    </source>
</evidence>
<comment type="caution">
    <text evidence="4">The sequence shown here is derived from an EMBL/GenBank/DDBJ whole genome shotgun (WGS) entry which is preliminary data.</text>
</comment>
<dbReference type="Proteomes" id="UP000748025">
    <property type="component" value="Unassembled WGS sequence"/>
</dbReference>